<evidence type="ECO:0000313" key="12">
    <source>
        <dbReference type="Proteomes" id="UP000249375"/>
    </source>
</evidence>
<evidence type="ECO:0000256" key="6">
    <source>
        <dbReference type="ARBA" id="ARBA00022997"/>
    </source>
</evidence>
<dbReference type="PANTHER" id="PTHR43126:SF1">
    <property type="entry name" value="D-ALANYL-D-ALANINE DIPEPTIDASE"/>
    <property type="match status" value="1"/>
</dbReference>
<evidence type="ECO:0000256" key="2">
    <source>
        <dbReference type="ARBA" id="ARBA00022670"/>
    </source>
</evidence>
<proteinExistence type="inferred from homology"/>
<keyword evidence="5 9" id="KW-0862">Zinc</keyword>
<keyword evidence="6 9" id="KW-0224">Dipeptidase</keyword>
<dbReference type="GO" id="GO:0071555">
    <property type="term" value="P:cell wall organization"/>
    <property type="evidence" value="ECO:0007669"/>
    <property type="project" value="UniProtKB-KW"/>
</dbReference>
<dbReference type="OrthoDB" id="9801430at2"/>
<keyword evidence="8" id="KW-0961">Cell wall biogenesis/degradation</keyword>
<sequence length="269" mass="31089">MKRSYFISVFILALLYLSACRAEPVRKTATDVVATPTAQKDTVPTDTVGEQETIDSAAQNYTVSKEGFVSLKEFAPEITQEIRYYTDYNFVGKRVDGYEEPLALMTLEAAKALKAANEELMKKGYRIKVYDTYRPQKAVSHFVRWAKDLKDTKMKKDFYPEKNKSVLFKEGYIASKSGHSRGSTVDLTIVHLDSGKDVDMGGTFDYFGVRSHPSYTKITKDQYRNRMLLRDVMLRHGFKPLSTEWWHFTLKNEPYPNTYFTFPVKWPQE</sequence>
<comment type="similarity">
    <text evidence="9">Belongs to the peptidase M15D family.</text>
</comment>
<evidence type="ECO:0000256" key="3">
    <source>
        <dbReference type="ARBA" id="ARBA00022723"/>
    </source>
</evidence>
<dbReference type="KEGG" id="alq:C7Y71_010730"/>
<name>A0A5P8E976_9BACT</name>
<feature type="chain" id="PRO_5024379000" description="D-alanyl-D-alanine dipeptidase" evidence="10">
    <location>
        <begin position="23"/>
        <end position="269"/>
    </location>
</feature>
<dbReference type="GO" id="GO:0008270">
    <property type="term" value="F:zinc ion binding"/>
    <property type="evidence" value="ECO:0007669"/>
    <property type="project" value="UniProtKB-UniRule"/>
</dbReference>
<dbReference type="AlphaFoldDB" id="A0A5P8E976"/>
<comment type="catalytic activity">
    <reaction evidence="1 9">
        <text>D-alanyl-D-alanine + H2O = 2 D-alanine</text>
        <dbReference type="Rhea" id="RHEA:20661"/>
        <dbReference type="ChEBI" id="CHEBI:15377"/>
        <dbReference type="ChEBI" id="CHEBI:57416"/>
        <dbReference type="ChEBI" id="CHEBI:57822"/>
        <dbReference type="EC" id="3.4.13.22"/>
    </reaction>
</comment>
<evidence type="ECO:0000256" key="9">
    <source>
        <dbReference type="HAMAP-Rule" id="MF_01924"/>
    </source>
</evidence>
<protein>
    <recommendedName>
        <fullName evidence="9">D-alanyl-D-alanine dipeptidase</fullName>
        <shortName evidence="9">D-Ala-D-Ala dipeptidase</shortName>
        <ecNumber evidence="9">3.4.13.22</ecNumber>
    </recommendedName>
</protein>
<dbReference type="InterPro" id="IPR000755">
    <property type="entry name" value="A_A_dipeptidase"/>
</dbReference>
<feature type="binding site" evidence="9">
    <location>
        <position position="186"/>
    </location>
    <ligand>
        <name>Zn(2+)</name>
        <dbReference type="ChEBI" id="CHEBI:29105"/>
        <note>catalytic</note>
    </ligand>
</feature>
<dbReference type="Pfam" id="PF01427">
    <property type="entry name" value="Peptidase_M15"/>
    <property type="match status" value="1"/>
</dbReference>
<dbReference type="GO" id="GO:0008237">
    <property type="term" value="F:metallopeptidase activity"/>
    <property type="evidence" value="ECO:0007669"/>
    <property type="project" value="UniProtKB-KW"/>
</dbReference>
<keyword evidence="3 9" id="KW-0479">Metal-binding</keyword>
<dbReference type="SUPFAM" id="SSF55166">
    <property type="entry name" value="Hedgehog/DD-peptidase"/>
    <property type="match status" value="1"/>
</dbReference>
<accession>A0A5P8E976</accession>
<dbReference type="GO" id="GO:0160237">
    <property type="term" value="F:D-Ala-D-Ala dipeptidase activity"/>
    <property type="evidence" value="ECO:0007669"/>
    <property type="project" value="UniProtKB-EC"/>
</dbReference>
<feature type="signal peptide" evidence="10">
    <location>
        <begin position="1"/>
        <end position="22"/>
    </location>
</feature>
<gene>
    <name evidence="11" type="ORF">C7Y71_010730</name>
</gene>
<keyword evidence="4 9" id="KW-0378">Hydrolase</keyword>
<keyword evidence="2 9" id="KW-0645">Protease</keyword>
<feature type="binding site" evidence="9">
    <location>
        <position position="247"/>
    </location>
    <ligand>
        <name>Zn(2+)</name>
        <dbReference type="ChEBI" id="CHEBI:29105"/>
        <note>catalytic</note>
    </ligand>
</feature>
<evidence type="ECO:0000313" key="11">
    <source>
        <dbReference type="EMBL" id="QFQ13447.1"/>
    </source>
</evidence>
<reference evidence="11 12" key="1">
    <citation type="submission" date="2018-11" db="EMBL/GenBank/DDBJ databases">
        <authorList>
            <person name="Na S.W."/>
            <person name="Baik M."/>
        </authorList>
    </citation>
    <scope>NUCLEOTIDE SEQUENCE [LARGE SCALE GENOMIC DNA]</scope>
    <source>
        <strain evidence="11 12">E39</strain>
    </source>
</reference>
<dbReference type="Proteomes" id="UP000249375">
    <property type="component" value="Chromosome"/>
</dbReference>
<keyword evidence="7 9" id="KW-0482">Metalloprotease</keyword>
<evidence type="ECO:0000256" key="8">
    <source>
        <dbReference type="ARBA" id="ARBA00023316"/>
    </source>
</evidence>
<feature type="active site" description="Proton donor/acceptor" evidence="9">
    <location>
        <position position="244"/>
    </location>
</feature>
<dbReference type="HAMAP" id="MF_01924">
    <property type="entry name" value="A_A_dipeptidase"/>
    <property type="match status" value="1"/>
</dbReference>
<keyword evidence="10" id="KW-0732">Signal</keyword>
<dbReference type="GO" id="GO:0006508">
    <property type="term" value="P:proteolysis"/>
    <property type="evidence" value="ECO:0007669"/>
    <property type="project" value="UniProtKB-KW"/>
</dbReference>
<feature type="binding site" evidence="9">
    <location>
        <position position="179"/>
    </location>
    <ligand>
        <name>Zn(2+)</name>
        <dbReference type="ChEBI" id="CHEBI:29105"/>
        <note>catalytic</note>
    </ligand>
</feature>
<evidence type="ECO:0000256" key="7">
    <source>
        <dbReference type="ARBA" id="ARBA00023049"/>
    </source>
</evidence>
<evidence type="ECO:0000256" key="1">
    <source>
        <dbReference type="ARBA" id="ARBA00001362"/>
    </source>
</evidence>
<feature type="site" description="Transition state stabilizer" evidence="9">
    <location>
        <position position="134"/>
    </location>
</feature>
<dbReference type="Gene3D" id="3.30.1380.10">
    <property type="match status" value="1"/>
</dbReference>
<evidence type="ECO:0000256" key="4">
    <source>
        <dbReference type="ARBA" id="ARBA00022801"/>
    </source>
</evidence>
<organism evidence="11 12">
    <name type="scientific">Pseudoprevotella muciniphila</name>
    <dbReference type="NCBI Taxonomy" id="2133944"/>
    <lineage>
        <taxon>Bacteria</taxon>
        <taxon>Pseudomonadati</taxon>
        <taxon>Bacteroidota</taxon>
        <taxon>Bacteroidia</taxon>
        <taxon>Bacteroidales</taxon>
        <taxon>Prevotellaceae</taxon>
        <taxon>Pseudoprevotella</taxon>
    </lineage>
</organism>
<dbReference type="RefSeq" id="WP_111897676.1">
    <property type="nucleotide sequence ID" value="NZ_CP033459.1"/>
</dbReference>
<evidence type="ECO:0000256" key="10">
    <source>
        <dbReference type="SAM" id="SignalP"/>
    </source>
</evidence>
<dbReference type="EC" id="3.4.13.22" evidence="9"/>
<evidence type="ECO:0000256" key="5">
    <source>
        <dbReference type="ARBA" id="ARBA00022833"/>
    </source>
</evidence>
<comment type="function">
    <text evidence="9">Catalyzes hydrolysis of the D-alanyl-D-alanine dipeptide.</text>
</comment>
<comment type="cofactor">
    <cofactor evidence="9">
        <name>Zn(2+)</name>
        <dbReference type="ChEBI" id="CHEBI:29105"/>
    </cofactor>
    <text evidence="9">Binds 1 zinc ion per subunit.</text>
</comment>
<dbReference type="PANTHER" id="PTHR43126">
    <property type="entry name" value="D-ALANYL-D-ALANINE DIPEPTIDASE"/>
    <property type="match status" value="1"/>
</dbReference>
<dbReference type="InterPro" id="IPR009045">
    <property type="entry name" value="Zn_M74/Hedgehog-like"/>
</dbReference>
<keyword evidence="12" id="KW-1185">Reference proteome</keyword>
<dbReference type="CDD" id="cd14817">
    <property type="entry name" value="D-Ala-D-Ala_dipeptidase_VanX"/>
    <property type="match status" value="1"/>
</dbReference>
<dbReference type="EMBL" id="CP033459">
    <property type="protein sequence ID" value="QFQ13447.1"/>
    <property type="molecule type" value="Genomic_DNA"/>
</dbReference>